<name>A0A6S6TYK2_9GAMM</name>
<dbReference type="EMBL" id="CACVAY010000106">
    <property type="protein sequence ID" value="CAA6821870.1"/>
    <property type="molecule type" value="Genomic_DNA"/>
</dbReference>
<dbReference type="InterPro" id="IPR039535">
    <property type="entry name" value="ASST-like"/>
</dbReference>
<protein>
    <submittedName>
        <fullName evidence="2">Uncharacterized protein</fullName>
    </submittedName>
</protein>
<keyword evidence="1" id="KW-0732">Signal</keyword>
<evidence type="ECO:0000256" key="1">
    <source>
        <dbReference type="SAM" id="SignalP"/>
    </source>
</evidence>
<feature type="chain" id="PRO_5028238313" evidence="1">
    <location>
        <begin position="23"/>
        <end position="535"/>
    </location>
</feature>
<dbReference type="PANTHER" id="PTHR35340:SF5">
    <property type="entry name" value="ASST-DOMAIN-CONTAINING PROTEIN"/>
    <property type="match status" value="1"/>
</dbReference>
<dbReference type="Pfam" id="PF14269">
    <property type="entry name" value="Arylsulfotran_2"/>
    <property type="match status" value="1"/>
</dbReference>
<proteinExistence type="predicted"/>
<reference evidence="2" key="1">
    <citation type="submission" date="2020-01" db="EMBL/GenBank/DDBJ databases">
        <authorList>
            <person name="Meier V. D."/>
            <person name="Meier V D."/>
        </authorList>
    </citation>
    <scope>NUCLEOTIDE SEQUENCE</scope>
    <source>
        <strain evidence="2">HLG_WM_MAG_07</strain>
    </source>
</reference>
<sequence>MKLVHSMLIAFFVFIVTSNAHAQNFGLIKNKGSTPGYNLFSPFRGTSVYLMDNAGHLINEWREPSQYASGATMFLTPQGTLVRTVQSGPNASPFGAGAGIGGLIREYDWDGNVIWEYPMKTLGATSHHTMILLPNGNFLVTAYSRQNCKGAFICPQIDVPEEGIEKDYFQSEKLIEIKPNRETGTTEVVWEWNLADHLLPLDADAAANPHLWGGIGTGGGPGDPRLTPNINHIDYNAELNQILLSCNSCDELWVIEKAPSTEAAAKNTGGFHGKGGGFIYRYGNRYNYGTAAITDKKIDMQHGARFIKPSDEFGWQLRGKRSDKHARKNRHKRAHNIIFYNNGFSTEDERAYTEIKPLRDRKGRYMLQDGVFEPSHPTRAFGNLGSPFMGSVQALPNGHTIINAGVGGTGIQGIAGFPPPGLETGFPIGGATAIELDKHGHEVWRFVNPLYSLNQGNVAGLNNRTTDGIIGADCPVVANWNAGFGPPAPTNWMFRMMRYSTDFEGFQGKDMWPKGLITDSGQCIEAPAEPAPAES</sequence>
<dbReference type="PANTHER" id="PTHR35340">
    <property type="entry name" value="PQQ ENZYME REPEAT PROTEIN-RELATED"/>
    <property type="match status" value="1"/>
</dbReference>
<dbReference type="InterPro" id="IPR053143">
    <property type="entry name" value="Arylsulfate_ST"/>
</dbReference>
<evidence type="ECO:0000313" key="2">
    <source>
        <dbReference type="EMBL" id="CAA6821870.1"/>
    </source>
</evidence>
<accession>A0A6S6TYK2</accession>
<dbReference type="AlphaFoldDB" id="A0A6S6TYK2"/>
<feature type="signal peptide" evidence="1">
    <location>
        <begin position="1"/>
        <end position="22"/>
    </location>
</feature>
<gene>
    <name evidence="2" type="ORF">HELGO_WM20258</name>
</gene>
<organism evidence="2">
    <name type="scientific">uncultured Thiotrichaceae bacterium</name>
    <dbReference type="NCBI Taxonomy" id="298394"/>
    <lineage>
        <taxon>Bacteria</taxon>
        <taxon>Pseudomonadati</taxon>
        <taxon>Pseudomonadota</taxon>
        <taxon>Gammaproteobacteria</taxon>
        <taxon>Thiotrichales</taxon>
        <taxon>Thiotrichaceae</taxon>
        <taxon>environmental samples</taxon>
    </lineage>
</organism>